<proteinExistence type="predicted"/>
<evidence type="ECO:0000313" key="2">
    <source>
        <dbReference type="Proteomes" id="UP000217676"/>
    </source>
</evidence>
<sequence length="186" mass="19254">MSADTVVWERLFHAYGAATDTRQILAGPLAAAEGHLWSAILHQGTVWPATPPVLAAVAGRLAEAPALGLAFIRDVAEAVRIGDEADELRARIAGADTAAWTAAYVAADEDDQVDLWDDGEAGDLVLVEAALACWDLLPELVAPVAAFLDDPDAEVRSAARATVTGLLAHPGAAVPAPGWPPDGPRA</sequence>
<dbReference type="KEGG" id="slau:SLA_4750"/>
<reference evidence="1 2" key="1">
    <citation type="journal article" date="2016" name="Genome Announc.">
        <title>Complete Genome Sequence of Thiostrepton-Producing Streptomyces laurentii ATCC 31255.</title>
        <authorList>
            <person name="Doi K."/>
            <person name="Fujino Y."/>
            <person name="Nagayoshi Y."/>
            <person name="Ohshima T."/>
            <person name="Ogata S."/>
        </authorList>
    </citation>
    <scope>NUCLEOTIDE SEQUENCE [LARGE SCALE GENOMIC DNA]</scope>
    <source>
        <strain evidence="1 2">ATCC 31255</strain>
    </source>
</reference>
<dbReference type="EMBL" id="AP017424">
    <property type="protein sequence ID" value="BAU85634.1"/>
    <property type="molecule type" value="Genomic_DNA"/>
</dbReference>
<accession>A0A160P3N1</accession>
<protein>
    <submittedName>
        <fullName evidence="1">Uncharacterized protein</fullName>
    </submittedName>
</protein>
<organism evidence="1 2">
    <name type="scientific">Streptomyces laurentii</name>
    <dbReference type="NCBI Taxonomy" id="39478"/>
    <lineage>
        <taxon>Bacteria</taxon>
        <taxon>Bacillati</taxon>
        <taxon>Actinomycetota</taxon>
        <taxon>Actinomycetes</taxon>
        <taxon>Kitasatosporales</taxon>
        <taxon>Streptomycetaceae</taxon>
        <taxon>Streptomyces</taxon>
    </lineage>
</organism>
<dbReference type="Proteomes" id="UP000217676">
    <property type="component" value="Chromosome"/>
</dbReference>
<gene>
    <name evidence="1" type="ORF">SLA_4750</name>
</gene>
<dbReference type="AlphaFoldDB" id="A0A160P3N1"/>
<evidence type="ECO:0000313" key="1">
    <source>
        <dbReference type="EMBL" id="BAU85634.1"/>
    </source>
</evidence>
<name>A0A160P3N1_STRLU</name>
<keyword evidence="2" id="KW-1185">Reference proteome</keyword>